<comment type="catalytic activity">
    <reaction evidence="1">
        <text>ATP + protein L-histidine = ADP + protein N-phospho-L-histidine.</text>
        <dbReference type="EC" id="2.7.13.3"/>
    </reaction>
</comment>
<dbReference type="SUPFAM" id="SSF47384">
    <property type="entry name" value="Homodimeric domain of signal transducing histidine kinase"/>
    <property type="match status" value="1"/>
</dbReference>
<evidence type="ECO:0000259" key="7">
    <source>
        <dbReference type="PROSITE" id="PS50109"/>
    </source>
</evidence>
<keyword evidence="6" id="KW-0597">Phosphoprotein</keyword>
<dbReference type="Pfam" id="PF00512">
    <property type="entry name" value="HisKA"/>
    <property type="match status" value="1"/>
</dbReference>
<dbReference type="HOGENOM" id="CLU_000445_114_58_2"/>
<dbReference type="Pfam" id="PF00072">
    <property type="entry name" value="Response_reg"/>
    <property type="match status" value="1"/>
</dbReference>
<dbReference type="SUPFAM" id="SSF55785">
    <property type="entry name" value="PYP-like sensor domain (PAS domain)"/>
    <property type="match status" value="3"/>
</dbReference>
<dbReference type="InterPro" id="IPR000700">
    <property type="entry name" value="PAS-assoc_C"/>
</dbReference>
<dbReference type="InterPro" id="IPR003594">
    <property type="entry name" value="HATPase_dom"/>
</dbReference>
<dbReference type="InterPro" id="IPR029016">
    <property type="entry name" value="GAF-like_dom_sf"/>
</dbReference>
<dbReference type="Pfam" id="PF02518">
    <property type="entry name" value="HATPase_c"/>
    <property type="match status" value="1"/>
</dbReference>
<feature type="modified residue" description="4-aspartylphosphate" evidence="6">
    <location>
        <position position="61"/>
    </location>
</feature>
<dbReference type="Pfam" id="PF00989">
    <property type="entry name" value="PAS"/>
    <property type="match status" value="1"/>
</dbReference>
<evidence type="ECO:0000259" key="8">
    <source>
        <dbReference type="PROSITE" id="PS50110"/>
    </source>
</evidence>
<dbReference type="PROSITE" id="PS50110">
    <property type="entry name" value="RESPONSE_REGULATORY"/>
    <property type="match status" value="1"/>
</dbReference>
<dbReference type="EC" id="2.7.13.3" evidence="2"/>
<dbReference type="InterPro" id="IPR013767">
    <property type="entry name" value="PAS_fold"/>
</dbReference>
<dbReference type="Gene3D" id="3.30.450.20">
    <property type="entry name" value="PAS domain"/>
    <property type="match status" value="3"/>
</dbReference>
<evidence type="ECO:0000256" key="5">
    <source>
        <dbReference type="ARBA" id="ARBA00023012"/>
    </source>
</evidence>
<evidence type="ECO:0000256" key="4">
    <source>
        <dbReference type="ARBA" id="ARBA00022777"/>
    </source>
</evidence>
<dbReference type="InterPro" id="IPR036097">
    <property type="entry name" value="HisK_dim/P_sf"/>
</dbReference>
<dbReference type="SMART" id="SM00388">
    <property type="entry name" value="HisKA"/>
    <property type="match status" value="1"/>
</dbReference>
<feature type="domain" description="PAC" evidence="10">
    <location>
        <begin position="339"/>
        <end position="390"/>
    </location>
</feature>
<dbReference type="InterPro" id="IPR050736">
    <property type="entry name" value="Sensor_HK_Regulatory"/>
</dbReference>
<keyword evidence="4 11" id="KW-0418">Kinase</keyword>
<dbReference type="CDD" id="cd00082">
    <property type="entry name" value="HisKA"/>
    <property type="match status" value="1"/>
</dbReference>
<dbReference type="eggNOG" id="arCOG02333">
    <property type="taxonomic scope" value="Archaea"/>
</dbReference>
<dbReference type="InterPro" id="IPR005467">
    <property type="entry name" value="His_kinase_dom"/>
</dbReference>
<evidence type="ECO:0000313" key="12">
    <source>
        <dbReference type="Proteomes" id="UP000030710"/>
    </source>
</evidence>
<name>U1MVK2_9EURY</name>
<accession>U1MVK2</accession>
<dbReference type="PANTHER" id="PTHR43711:SF1">
    <property type="entry name" value="HISTIDINE KINASE 1"/>
    <property type="match status" value="1"/>
</dbReference>
<dbReference type="InterPro" id="IPR001610">
    <property type="entry name" value="PAC"/>
</dbReference>
<dbReference type="PROSITE" id="PS50112">
    <property type="entry name" value="PAS"/>
    <property type="match status" value="3"/>
</dbReference>
<dbReference type="InterPro" id="IPR011006">
    <property type="entry name" value="CheY-like_superfamily"/>
</dbReference>
<dbReference type="GO" id="GO:0006355">
    <property type="term" value="P:regulation of DNA-templated transcription"/>
    <property type="evidence" value="ECO:0007669"/>
    <property type="project" value="InterPro"/>
</dbReference>
<dbReference type="SUPFAM" id="SSF55874">
    <property type="entry name" value="ATPase domain of HSP90 chaperone/DNA topoisomerase II/histidine kinase"/>
    <property type="match status" value="1"/>
</dbReference>
<feature type="domain" description="Histidine kinase" evidence="7">
    <location>
        <begin position="687"/>
        <end position="875"/>
    </location>
</feature>
<dbReference type="Gene3D" id="3.40.50.2300">
    <property type="match status" value="1"/>
</dbReference>
<dbReference type="Gene3D" id="1.10.287.130">
    <property type="match status" value="1"/>
</dbReference>
<dbReference type="PROSITE" id="PS50109">
    <property type="entry name" value="HIS_KIN"/>
    <property type="match status" value="1"/>
</dbReference>
<dbReference type="InterPro" id="IPR035965">
    <property type="entry name" value="PAS-like_dom_sf"/>
</dbReference>
<evidence type="ECO:0000256" key="1">
    <source>
        <dbReference type="ARBA" id="ARBA00000085"/>
    </source>
</evidence>
<dbReference type="RefSeq" id="WP_021053910.1">
    <property type="nucleotide sequence ID" value="NZ_KE356561.1"/>
</dbReference>
<keyword evidence="5" id="KW-0902">Two-component regulatory system</keyword>
<dbReference type="InterPro" id="IPR001789">
    <property type="entry name" value="Sig_transdc_resp-reg_receiver"/>
</dbReference>
<keyword evidence="3" id="KW-0808">Transferase</keyword>
<dbReference type="SMART" id="SM00086">
    <property type="entry name" value="PAC"/>
    <property type="match status" value="2"/>
</dbReference>
<reference evidence="11 12" key="1">
    <citation type="journal article" date="2013" name="PLoS ONE">
        <title>Assembly-driven community genomics of a hypersaline microbial ecosystem.</title>
        <authorList>
            <person name="Podell S."/>
            <person name="Ugalde J.A."/>
            <person name="Narasingarao P."/>
            <person name="Banfield J.F."/>
            <person name="Heidelberg K.B."/>
            <person name="Allen E.E."/>
        </authorList>
    </citation>
    <scope>NUCLEOTIDE SEQUENCE [LARGE SCALE GENOMIC DNA]</scope>
    <source>
        <strain evidence="12">J07HQW2</strain>
    </source>
</reference>
<proteinExistence type="predicted"/>
<dbReference type="PROSITE" id="PS50113">
    <property type="entry name" value="PAC"/>
    <property type="match status" value="2"/>
</dbReference>
<protein>
    <recommendedName>
        <fullName evidence="2">histidine kinase</fullName>
        <ecNumber evidence="2">2.7.13.3</ecNumber>
    </recommendedName>
</protein>
<dbReference type="eggNOG" id="arCOG02387">
    <property type="taxonomic scope" value="Archaea"/>
</dbReference>
<gene>
    <name evidence="11" type="ORF">J07HQW2_00853</name>
</gene>
<feature type="domain" description="PAS" evidence="9">
    <location>
        <begin position="391"/>
        <end position="461"/>
    </location>
</feature>
<evidence type="ECO:0000256" key="6">
    <source>
        <dbReference type="PROSITE-ProRule" id="PRU00169"/>
    </source>
</evidence>
<dbReference type="SMART" id="SM00091">
    <property type="entry name" value="PAS"/>
    <property type="match status" value="3"/>
</dbReference>
<dbReference type="GO" id="GO:0000155">
    <property type="term" value="F:phosphorelay sensor kinase activity"/>
    <property type="evidence" value="ECO:0007669"/>
    <property type="project" value="InterPro"/>
</dbReference>
<evidence type="ECO:0000259" key="10">
    <source>
        <dbReference type="PROSITE" id="PS50113"/>
    </source>
</evidence>
<dbReference type="InterPro" id="IPR003018">
    <property type="entry name" value="GAF"/>
</dbReference>
<dbReference type="Proteomes" id="UP000030710">
    <property type="component" value="Unassembled WGS sequence"/>
</dbReference>
<dbReference type="STRING" id="1238425.J07HQW2_00853"/>
<dbReference type="Pfam" id="PF13185">
    <property type="entry name" value="GAF_2"/>
    <property type="match status" value="1"/>
</dbReference>
<dbReference type="Pfam" id="PF08448">
    <property type="entry name" value="PAS_4"/>
    <property type="match status" value="2"/>
</dbReference>
<dbReference type="SMART" id="SM00448">
    <property type="entry name" value="REC"/>
    <property type="match status" value="1"/>
</dbReference>
<evidence type="ECO:0000256" key="2">
    <source>
        <dbReference type="ARBA" id="ARBA00012438"/>
    </source>
</evidence>
<feature type="domain" description="PAC" evidence="10">
    <location>
        <begin position="463"/>
        <end position="515"/>
    </location>
</feature>
<evidence type="ECO:0000259" key="9">
    <source>
        <dbReference type="PROSITE" id="PS50112"/>
    </source>
</evidence>
<dbReference type="Gene3D" id="3.30.450.40">
    <property type="match status" value="1"/>
</dbReference>
<feature type="domain" description="PAS" evidence="9">
    <location>
        <begin position="141"/>
        <end position="214"/>
    </location>
</feature>
<dbReference type="CDD" id="cd00130">
    <property type="entry name" value="PAS"/>
    <property type="match status" value="3"/>
</dbReference>
<evidence type="ECO:0000256" key="3">
    <source>
        <dbReference type="ARBA" id="ARBA00022679"/>
    </source>
</evidence>
<dbReference type="InterPro" id="IPR003661">
    <property type="entry name" value="HisK_dim/P_dom"/>
</dbReference>
<organism evidence="11 12">
    <name type="scientific">Haloquadratum walsbyi J07HQW2</name>
    <dbReference type="NCBI Taxonomy" id="1238425"/>
    <lineage>
        <taxon>Archaea</taxon>
        <taxon>Methanobacteriati</taxon>
        <taxon>Methanobacteriota</taxon>
        <taxon>Stenosarchaea group</taxon>
        <taxon>Halobacteria</taxon>
        <taxon>Halobacteriales</taxon>
        <taxon>Haloferacaceae</taxon>
        <taxon>Haloquadratum</taxon>
    </lineage>
</organism>
<dbReference type="Gene3D" id="3.30.565.10">
    <property type="entry name" value="Histidine kinase-like ATPase, C-terminal domain"/>
    <property type="match status" value="1"/>
</dbReference>
<dbReference type="InterPro" id="IPR013656">
    <property type="entry name" value="PAS_4"/>
</dbReference>
<feature type="domain" description="PAS" evidence="9">
    <location>
        <begin position="264"/>
        <end position="334"/>
    </location>
</feature>
<sequence>MLTALQETIQVLHVDDEPEFADLTATFLERENNHFAVETETKPSRGLERIINRPPDCVVSDYNMPNMDGIEFLEAVRDDYSELPFILFTGKGSEDVASDALRADATDYIQKQSGSERYELLANRIENAVTQYRSQQRLRETREEYAAVFENAQNALILVQVEDNGFRYQQCNPQTIELIGQNKAEIVGSTPCELFGPEDAKKLIGAYRTCVAQREPVAYTVTLDLPTGEVIRECEVAPVSPEGEINQLVVEFRDITEQCHRQREFQQHGSIIDVLSDAVYVLNEDGQFTYVNDEFIELVGYDRKTVLGSTQSLIKDEPTIEQAEQQLRRLLSDDGPETVSSEITVYPREGDPVVCEDHMGVLDEGNQLNGSVGTLRDITDQKENEQELREERTFVKQALNTLTDIFYVASPDGELRRWNDRLRRVSGYTDETITEMNVAEFFSSDDQGQIADAIEDTLTTGKATVEAGLVTTDGEHIPYEFTGARLTDADNNVTGFAGVGRDITDRRRRVNTLRKLHERTQTFITAPDRQAVADHAVETARTVLNHTLNTIWFYDETEKTLCPVAATDEARNLFGELPTYTGGESLSWQAFETGEVRVDNNLQTTPGRYNPDTPVESEILLPLGEHGVMNFGATEPNAFDEFDTYLAHILGDVVHAALVRADREQNLQSQREQLKHQNERLDEFVSVVSHDLQSPLQVANGRLELVQDDCDSEHLDNVARALDRMDALIEDVLTLAREGDRIGEVEPVMFANIVDDCWQTVAAPEAEIMIDDEWTIQADRSRLRQLLENLLRNAVEHGGENVSVKTGKLETGFYLEDDGPGISEGNRDDVFEAGYTTTRQGTGFGLRIVKQVVDAHGWEIVITNSEQGGARFEITGINVIED</sequence>
<evidence type="ECO:0000313" key="11">
    <source>
        <dbReference type="EMBL" id="ERG94419.1"/>
    </source>
</evidence>
<dbReference type="SUPFAM" id="SSF55781">
    <property type="entry name" value="GAF domain-like"/>
    <property type="match status" value="1"/>
</dbReference>
<dbReference type="InterPro" id="IPR036890">
    <property type="entry name" value="HATPase_C_sf"/>
</dbReference>
<dbReference type="AlphaFoldDB" id="U1MVK2"/>
<dbReference type="SMART" id="SM00387">
    <property type="entry name" value="HATPase_c"/>
    <property type="match status" value="1"/>
</dbReference>
<dbReference type="PANTHER" id="PTHR43711">
    <property type="entry name" value="TWO-COMPONENT HISTIDINE KINASE"/>
    <property type="match status" value="1"/>
</dbReference>
<dbReference type="CDD" id="cd00156">
    <property type="entry name" value="REC"/>
    <property type="match status" value="1"/>
</dbReference>
<dbReference type="InterPro" id="IPR000014">
    <property type="entry name" value="PAS"/>
</dbReference>
<dbReference type="NCBIfam" id="TIGR00229">
    <property type="entry name" value="sensory_box"/>
    <property type="match status" value="3"/>
</dbReference>
<dbReference type="SUPFAM" id="SSF52172">
    <property type="entry name" value="CheY-like"/>
    <property type="match status" value="1"/>
</dbReference>
<feature type="domain" description="Response regulatory" evidence="8">
    <location>
        <begin position="10"/>
        <end position="126"/>
    </location>
</feature>
<dbReference type="EMBL" id="KE356561">
    <property type="protein sequence ID" value="ERG94419.1"/>
    <property type="molecule type" value="Genomic_DNA"/>
</dbReference>